<feature type="compositionally biased region" description="Polar residues" evidence="1">
    <location>
        <begin position="208"/>
        <end position="222"/>
    </location>
</feature>
<feature type="compositionally biased region" description="Polar residues" evidence="1">
    <location>
        <begin position="56"/>
        <end position="66"/>
    </location>
</feature>
<feature type="region of interest" description="Disordered" evidence="1">
    <location>
        <begin position="165"/>
        <end position="222"/>
    </location>
</feature>
<feature type="compositionally biased region" description="Polar residues" evidence="1">
    <location>
        <begin position="165"/>
        <end position="191"/>
    </location>
</feature>
<feature type="region of interest" description="Disordered" evidence="1">
    <location>
        <begin position="1"/>
        <end position="66"/>
    </location>
</feature>
<evidence type="ECO:0000256" key="1">
    <source>
        <dbReference type="SAM" id="MobiDB-lite"/>
    </source>
</evidence>
<feature type="compositionally biased region" description="Low complexity" evidence="1">
    <location>
        <begin position="27"/>
        <end position="43"/>
    </location>
</feature>
<feature type="compositionally biased region" description="Low complexity" evidence="1">
    <location>
        <begin position="139"/>
        <end position="151"/>
    </location>
</feature>
<dbReference type="AlphaFoldDB" id="A0A7R9BKM9"/>
<sequence>MAGLSQDSGFSDSGESNCGQSLPPNPGSSSSTISSGINNSAGIAVGRNATTTTTTPMSLSGPTSLGSAFRRKASRVFYASEEKLDEQDWPRPGANVWYSSTCSRVEFNEARLCSTADAVRHPPVVRFGKTKSVPSLEDSSTSGTSSSGPSSQFTLSNIRRTLFGSKSSHDLNNTGSPKPATLPSSCKTASPVQKGILKKQQRDDNFRRSSPSTCRSPASFTC</sequence>
<proteinExistence type="predicted"/>
<feature type="compositionally biased region" description="Polar residues" evidence="1">
    <location>
        <begin position="1"/>
        <end position="22"/>
    </location>
</feature>
<reference evidence="2" key="1">
    <citation type="submission" date="2020-11" db="EMBL/GenBank/DDBJ databases">
        <authorList>
            <person name="Tran Van P."/>
        </authorList>
    </citation>
    <scope>NUCLEOTIDE SEQUENCE</scope>
</reference>
<evidence type="ECO:0000313" key="3">
    <source>
        <dbReference type="Proteomes" id="UP000678499"/>
    </source>
</evidence>
<keyword evidence="3" id="KW-1185">Reference proteome</keyword>
<dbReference type="Proteomes" id="UP000678499">
    <property type="component" value="Unassembled WGS sequence"/>
</dbReference>
<protein>
    <submittedName>
        <fullName evidence="2">Uncharacterized protein</fullName>
    </submittedName>
</protein>
<accession>A0A7R9BKM9</accession>
<feature type="region of interest" description="Disordered" evidence="1">
    <location>
        <begin position="130"/>
        <end position="153"/>
    </location>
</feature>
<evidence type="ECO:0000313" key="2">
    <source>
        <dbReference type="EMBL" id="CAD7277078.1"/>
    </source>
</evidence>
<dbReference type="EMBL" id="CAJPEX010000792">
    <property type="protein sequence ID" value="CAG0917230.1"/>
    <property type="molecule type" value="Genomic_DNA"/>
</dbReference>
<dbReference type="EMBL" id="OA882829">
    <property type="protein sequence ID" value="CAD7277078.1"/>
    <property type="molecule type" value="Genomic_DNA"/>
</dbReference>
<organism evidence="2">
    <name type="scientific">Notodromas monacha</name>
    <dbReference type="NCBI Taxonomy" id="399045"/>
    <lineage>
        <taxon>Eukaryota</taxon>
        <taxon>Metazoa</taxon>
        <taxon>Ecdysozoa</taxon>
        <taxon>Arthropoda</taxon>
        <taxon>Crustacea</taxon>
        <taxon>Oligostraca</taxon>
        <taxon>Ostracoda</taxon>
        <taxon>Podocopa</taxon>
        <taxon>Podocopida</taxon>
        <taxon>Cypridocopina</taxon>
        <taxon>Cypridoidea</taxon>
        <taxon>Cyprididae</taxon>
        <taxon>Notodromas</taxon>
    </lineage>
</organism>
<gene>
    <name evidence="2" type="ORF">NMOB1V02_LOCUS4820</name>
</gene>
<name>A0A7R9BKM9_9CRUS</name>